<dbReference type="PROSITE" id="PS50142">
    <property type="entry name" value="RNASE_3_2"/>
    <property type="match status" value="1"/>
</dbReference>
<keyword evidence="1" id="KW-0694">RNA-binding</keyword>
<proteinExistence type="predicted"/>
<dbReference type="GO" id="GO:0006396">
    <property type="term" value="P:RNA processing"/>
    <property type="evidence" value="ECO:0007669"/>
    <property type="project" value="InterPro"/>
</dbReference>
<dbReference type="InterPro" id="IPR000999">
    <property type="entry name" value="RNase_III_dom"/>
</dbReference>
<protein>
    <recommendedName>
        <fullName evidence="2">RNase III domain-containing protein</fullName>
    </recommendedName>
</protein>
<dbReference type="SMART" id="SM00535">
    <property type="entry name" value="RIBOc"/>
    <property type="match status" value="1"/>
</dbReference>
<dbReference type="Gene3D" id="1.10.1520.10">
    <property type="entry name" value="Ribonuclease III domain"/>
    <property type="match status" value="1"/>
</dbReference>
<dbReference type="GO" id="GO:0003725">
    <property type="term" value="F:double-stranded RNA binding"/>
    <property type="evidence" value="ECO:0007669"/>
    <property type="project" value="TreeGrafter"/>
</dbReference>
<dbReference type="PANTHER" id="PTHR11207:SF0">
    <property type="entry name" value="RIBONUCLEASE 3"/>
    <property type="match status" value="1"/>
</dbReference>
<dbReference type="AlphaFoldDB" id="A0A6C0FEV8"/>
<dbReference type="Pfam" id="PF00636">
    <property type="entry name" value="Ribonuclease_3"/>
    <property type="match status" value="1"/>
</dbReference>
<evidence type="ECO:0000313" key="3">
    <source>
        <dbReference type="EMBL" id="QHT37665.1"/>
    </source>
</evidence>
<dbReference type="GO" id="GO:0004525">
    <property type="term" value="F:ribonuclease III activity"/>
    <property type="evidence" value="ECO:0007669"/>
    <property type="project" value="InterPro"/>
</dbReference>
<accession>A0A6C0FEV8</accession>
<dbReference type="PROSITE" id="PS00517">
    <property type="entry name" value="RNASE_3_1"/>
    <property type="match status" value="1"/>
</dbReference>
<reference evidence="3" key="1">
    <citation type="journal article" date="2020" name="Nature">
        <title>Giant virus diversity and host interactions through global metagenomics.</title>
        <authorList>
            <person name="Schulz F."/>
            <person name="Roux S."/>
            <person name="Paez-Espino D."/>
            <person name="Jungbluth S."/>
            <person name="Walsh D.A."/>
            <person name="Denef V.J."/>
            <person name="McMahon K.D."/>
            <person name="Konstantinidis K.T."/>
            <person name="Eloe-Fadrosh E.A."/>
            <person name="Kyrpides N.C."/>
            <person name="Woyke T."/>
        </authorList>
    </citation>
    <scope>NUCLEOTIDE SEQUENCE</scope>
    <source>
        <strain evidence="3">GVMAG-S-ERX555997-44</strain>
    </source>
</reference>
<evidence type="ECO:0000259" key="2">
    <source>
        <dbReference type="PROSITE" id="PS50142"/>
    </source>
</evidence>
<organism evidence="3">
    <name type="scientific">viral metagenome</name>
    <dbReference type="NCBI Taxonomy" id="1070528"/>
    <lineage>
        <taxon>unclassified sequences</taxon>
        <taxon>metagenomes</taxon>
        <taxon>organismal metagenomes</taxon>
    </lineage>
</organism>
<dbReference type="InterPro" id="IPR036389">
    <property type="entry name" value="RNase_III_sf"/>
</dbReference>
<dbReference type="PANTHER" id="PTHR11207">
    <property type="entry name" value="RIBONUCLEASE III"/>
    <property type="match status" value="1"/>
</dbReference>
<dbReference type="EMBL" id="MN738804">
    <property type="protein sequence ID" value="QHT37665.1"/>
    <property type="molecule type" value="Genomic_DNA"/>
</dbReference>
<feature type="domain" description="RNase III" evidence="2">
    <location>
        <begin position="31"/>
        <end position="180"/>
    </location>
</feature>
<name>A0A6C0FEV8_9ZZZZ</name>
<sequence length="349" mass="40686">MKNDGDVKTADSELIFDPYNPLNTEVSLKFLSDILKKYGVPDTVHNINLYKRAFVHKSYCKRPKLDNEHNNITIVGKPNDCISLKTKSNERLEFLGDGVLECVTKYYLYRRFPKENEGFMTEKKIALVKNETIGRMAYEMGLNKHYILSKNAEEKKTRTNLKKLGCLFEAFLGALFLDFNKISIHDDDKWFDNVFVTGPGFQISQIFIENVFEKHINWLELVNNNDNYKNQLQVQLQQAFKVTPIYKEINGWDDENGYHMGVYLAVNYKAHEFKHTDKNVMGLEQFFKMNNIEKTDNTIIDGLKKYYNSLIENDTKPSFIIFLSESKHKIKKKAEQAACKMAYETIIAK</sequence>
<dbReference type="SUPFAM" id="SSF69065">
    <property type="entry name" value="RNase III domain-like"/>
    <property type="match status" value="1"/>
</dbReference>
<evidence type="ECO:0000256" key="1">
    <source>
        <dbReference type="ARBA" id="ARBA00022884"/>
    </source>
</evidence>
<dbReference type="GO" id="GO:0010468">
    <property type="term" value="P:regulation of gene expression"/>
    <property type="evidence" value="ECO:0007669"/>
    <property type="project" value="TreeGrafter"/>
</dbReference>
<dbReference type="CDD" id="cd00593">
    <property type="entry name" value="RIBOc"/>
    <property type="match status" value="1"/>
</dbReference>